<proteinExistence type="predicted"/>
<feature type="region of interest" description="Disordered" evidence="1">
    <location>
        <begin position="18"/>
        <end position="48"/>
    </location>
</feature>
<name>A0A4D6LMY7_VIGUN</name>
<keyword evidence="4" id="KW-1185">Reference proteome</keyword>
<feature type="compositionally biased region" description="Acidic residues" evidence="1">
    <location>
        <begin position="25"/>
        <end position="42"/>
    </location>
</feature>
<sequence>MGLRQSLLSLLPLLPLPLGGRSSLEEEEEEEEKGNKDEEDANDPTSYFEGKVNGIFVVSYVEGTELEKDPLAEEMPQVQLVVHVAKPTFEHVSATMANVPSLWHLKMLEGENWMDSAEIMMAQCMAMMCHCKGYMTERDEKEKVELLPKIGYNVAIAGLCYHLDNSGVAFVGLCYSLGNSGVAYASLCYGLGYSGVAFVGLCYHLETLRKGKNSGEAMPDKEKLYSGAAGFSPPGDSEETVGPWCKGRLAEGDVPSGDSGRISGLPDCTCPPPGDLEAGSAWRMANEHKKPLSCGSGWQVLLVMKHDWLKWLCTWVREMGKVNRGHGKQYGEGGGCIPIHDERWRVIKREFRQAMAKKFVVSGTASAWRWKRFRQAVVAEFVIYGALGAWRVFYKASGSALEVRLLEFLELWLGTYPLSCGSG</sequence>
<feature type="chain" id="PRO_5020028872" evidence="2">
    <location>
        <begin position="23"/>
        <end position="423"/>
    </location>
</feature>
<reference evidence="3 4" key="1">
    <citation type="submission" date="2019-04" db="EMBL/GenBank/DDBJ databases">
        <title>An improved genome assembly and genetic linkage map for asparagus bean, Vigna unguiculata ssp. sesquipedialis.</title>
        <authorList>
            <person name="Xia Q."/>
            <person name="Zhang R."/>
            <person name="Dong Y."/>
        </authorList>
    </citation>
    <scope>NUCLEOTIDE SEQUENCE [LARGE SCALE GENOMIC DNA]</scope>
    <source>
        <tissue evidence="3">Leaf</tissue>
    </source>
</reference>
<evidence type="ECO:0000256" key="2">
    <source>
        <dbReference type="SAM" id="SignalP"/>
    </source>
</evidence>
<keyword evidence="2" id="KW-0732">Signal</keyword>
<feature type="signal peptide" evidence="2">
    <location>
        <begin position="1"/>
        <end position="22"/>
    </location>
</feature>
<evidence type="ECO:0000256" key="1">
    <source>
        <dbReference type="SAM" id="MobiDB-lite"/>
    </source>
</evidence>
<evidence type="ECO:0000313" key="4">
    <source>
        <dbReference type="Proteomes" id="UP000501690"/>
    </source>
</evidence>
<dbReference type="Proteomes" id="UP000501690">
    <property type="component" value="Linkage Group LG4"/>
</dbReference>
<dbReference type="AlphaFoldDB" id="A0A4D6LMY7"/>
<dbReference type="EMBL" id="CP039348">
    <property type="protein sequence ID" value="QCD90192.1"/>
    <property type="molecule type" value="Genomic_DNA"/>
</dbReference>
<evidence type="ECO:0000313" key="3">
    <source>
        <dbReference type="EMBL" id="QCD90192.1"/>
    </source>
</evidence>
<accession>A0A4D6LMY7</accession>
<gene>
    <name evidence="3" type="ORF">DEO72_LG4g1147</name>
</gene>
<protein>
    <submittedName>
        <fullName evidence="3">Uncharacterized protein</fullName>
    </submittedName>
</protein>
<organism evidence="3 4">
    <name type="scientific">Vigna unguiculata</name>
    <name type="common">Cowpea</name>
    <dbReference type="NCBI Taxonomy" id="3917"/>
    <lineage>
        <taxon>Eukaryota</taxon>
        <taxon>Viridiplantae</taxon>
        <taxon>Streptophyta</taxon>
        <taxon>Embryophyta</taxon>
        <taxon>Tracheophyta</taxon>
        <taxon>Spermatophyta</taxon>
        <taxon>Magnoliopsida</taxon>
        <taxon>eudicotyledons</taxon>
        <taxon>Gunneridae</taxon>
        <taxon>Pentapetalae</taxon>
        <taxon>rosids</taxon>
        <taxon>fabids</taxon>
        <taxon>Fabales</taxon>
        <taxon>Fabaceae</taxon>
        <taxon>Papilionoideae</taxon>
        <taxon>50 kb inversion clade</taxon>
        <taxon>NPAAA clade</taxon>
        <taxon>indigoferoid/millettioid clade</taxon>
        <taxon>Phaseoleae</taxon>
        <taxon>Vigna</taxon>
    </lineage>
</organism>